<name>A0A0M2KDP4_9GAMM</name>
<feature type="transmembrane region" description="Helical" evidence="7">
    <location>
        <begin position="105"/>
        <end position="127"/>
    </location>
</feature>
<feature type="transmembrane region" description="Helical" evidence="7">
    <location>
        <begin position="188"/>
        <end position="216"/>
    </location>
</feature>
<evidence type="ECO:0000256" key="4">
    <source>
        <dbReference type="ARBA" id="ARBA00022989"/>
    </source>
</evidence>
<evidence type="ECO:0000256" key="7">
    <source>
        <dbReference type="SAM" id="Phobius"/>
    </source>
</evidence>
<dbReference type="STRING" id="65700.SY86_07810"/>
<feature type="transmembrane region" description="Helical" evidence="7">
    <location>
        <begin position="28"/>
        <end position="50"/>
    </location>
</feature>
<comment type="caution">
    <text evidence="8">The sequence shown here is derived from an EMBL/GenBank/DDBJ whole genome shotgun (WGS) entry which is preliminary data.</text>
</comment>
<evidence type="ECO:0000256" key="1">
    <source>
        <dbReference type="ARBA" id="ARBA00004141"/>
    </source>
</evidence>
<evidence type="ECO:0000256" key="5">
    <source>
        <dbReference type="ARBA" id="ARBA00023136"/>
    </source>
</evidence>
<gene>
    <name evidence="8" type="ORF">SY86_07810</name>
</gene>
<dbReference type="PANTHER" id="PTHR30520:SF6">
    <property type="entry name" value="FORMATE_NITRATE FAMILY TRANSPORTER (EUROFUNG)"/>
    <property type="match status" value="1"/>
</dbReference>
<dbReference type="Gene3D" id="1.20.1080.10">
    <property type="entry name" value="Glycerol uptake facilitator protein"/>
    <property type="match status" value="1"/>
</dbReference>
<dbReference type="PANTHER" id="PTHR30520">
    <property type="entry name" value="FORMATE TRANSPORTER-RELATED"/>
    <property type="match status" value="1"/>
</dbReference>
<dbReference type="InterPro" id="IPR023271">
    <property type="entry name" value="Aquaporin-like"/>
</dbReference>
<dbReference type="EMBL" id="JXNU01000003">
    <property type="protein sequence ID" value="KKF35343.1"/>
    <property type="molecule type" value="Genomic_DNA"/>
</dbReference>
<dbReference type="Pfam" id="PF01226">
    <property type="entry name" value="Form_Nir_trans"/>
    <property type="match status" value="1"/>
</dbReference>
<comment type="similarity">
    <text evidence="6">Belongs to the FNT transporter (TC 1.A.16) family.</text>
</comment>
<reference evidence="8 9" key="1">
    <citation type="submission" date="2015-01" db="EMBL/GenBank/DDBJ databases">
        <title>Erwinia tracheiphila.</title>
        <authorList>
            <person name="Shapiro L.R."/>
        </authorList>
    </citation>
    <scope>NUCLEOTIDE SEQUENCE [LARGE SCALE GENOMIC DNA]</scope>
    <source>
        <strain evidence="8 9">BuffGH</strain>
    </source>
</reference>
<keyword evidence="9" id="KW-1185">Reference proteome</keyword>
<feature type="transmembrane region" description="Helical" evidence="7">
    <location>
        <begin position="154"/>
        <end position="176"/>
    </location>
</feature>
<dbReference type="GO" id="GO:0005886">
    <property type="term" value="C:plasma membrane"/>
    <property type="evidence" value="ECO:0007669"/>
    <property type="project" value="TreeGrafter"/>
</dbReference>
<dbReference type="GO" id="GO:0015499">
    <property type="term" value="F:formate transmembrane transporter activity"/>
    <property type="evidence" value="ECO:0007669"/>
    <property type="project" value="TreeGrafter"/>
</dbReference>
<proteinExistence type="inferred from homology"/>
<dbReference type="RefSeq" id="WP_016190139.1">
    <property type="nucleotide sequence ID" value="NZ_CP089932.1"/>
</dbReference>
<evidence type="ECO:0000256" key="3">
    <source>
        <dbReference type="ARBA" id="ARBA00022692"/>
    </source>
</evidence>
<feature type="transmembrane region" description="Helical" evidence="7">
    <location>
        <begin position="62"/>
        <end position="84"/>
    </location>
</feature>
<keyword evidence="4 7" id="KW-1133">Transmembrane helix</keyword>
<dbReference type="InterPro" id="IPR000292">
    <property type="entry name" value="For/NO2_transpt"/>
</dbReference>
<evidence type="ECO:0000313" key="9">
    <source>
        <dbReference type="Proteomes" id="UP000033924"/>
    </source>
</evidence>
<dbReference type="FunFam" id="1.20.1080.10:FF:000011">
    <property type="entry name" value="Formate family transporter"/>
    <property type="match status" value="1"/>
</dbReference>
<dbReference type="InterPro" id="IPR024002">
    <property type="entry name" value="For/NO2_transpt_CS"/>
</dbReference>
<keyword evidence="5 7" id="KW-0472">Membrane</keyword>
<dbReference type="PATRIC" id="fig|65700.7.peg.1988"/>
<evidence type="ECO:0000256" key="2">
    <source>
        <dbReference type="ARBA" id="ARBA00022448"/>
    </source>
</evidence>
<evidence type="ECO:0000256" key="6">
    <source>
        <dbReference type="ARBA" id="ARBA00049660"/>
    </source>
</evidence>
<organism evidence="8 9">
    <name type="scientific">Erwinia tracheiphila</name>
    <dbReference type="NCBI Taxonomy" id="65700"/>
    <lineage>
        <taxon>Bacteria</taxon>
        <taxon>Pseudomonadati</taxon>
        <taxon>Pseudomonadota</taxon>
        <taxon>Gammaproteobacteria</taxon>
        <taxon>Enterobacterales</taxon>
        <taxon>Erwiniaceae</taxon>
        <taxon>Erwinia</taxon>
    </lineage>
</organism>
<dbReference type="AlphaFoldDB" id="A0A0M2KDP4"/>
<keyword evidence="2" id="KW-0813">Transport</keyword>
<dbReference type="Proteomes" id="UP000033924">
    <property type="component" value="Unassembled WGS sequence"/>
</dbReference>
<sequence length="262" mass="28327">MSLYSPKEIASVVVNTGIAKSRLPVPSLLILGFLAGVFIATGFLLDIHVINQLPQGWGSFNVLIGAAVFPVGIILTVLAGGELLTGNMMVMPVTWFARKIKVANVLHNLFWVTLANFAGSIAVAWFFGHLLGMTEGDYLKKSVAITNAKIHADFLHAFISAIGCNWLVCLATWPAFGSKDIAGKILGMWFPMMAFVALGFQHVVANMFIIPAAIFAGQIAWADYFPNFVAVFMGNLVEGAIFVGLTYHLAWRLPNSAAPDIR</sequence>
<keyword evidence="3 7" id="KW-0812">Transmembrane</keyword>
<feature type="transmembrane region" description="Helical" evidence="7">
    <location>
        <begin position="228"/>
        <end position="250"/>
    </location>
</feature>
<protein>
    <submittedName>
        <fullName evidence="8">Formate/nitrite transporter</fullName>
    </submittedName>
</protein>
<accession>A0A0M2KDP4</accession>
<dbReference type="PROSITE" id="PS01006">
    <property type="entry name" value="FORMATE_NITRITE_TP_2"/>
    <property type="match status" value="1"/>
</dbReference>
<evidence type="ECO:0000313" key="8">
    <source>
        <dbReference type="EMBL" id="KKF35343.1"/>
    </source>
</evidence>
<comment type="subcellular location">
    <subcellularLocation>
        <location evidence="1">Membrane</location>
        <topology evidence="1">Multi-pass membrane protein</topology>
    </subcellularLocation>
</comment>